<dbReference type="SUPFAM" id="SSF46458">
    <property type="entry name" value="Globin-like"/>
    <property type="match status" value="1"/>
</dbReference>
<feature type="region of interest" description="Disordered" evidence="1">
    <location>
        <begin position="365"/>
        <end position="582"/>
    </location>
</feature>
<feature type="compositionally biased region" description="Acidic residues" evidence="1">
    <location>
        <begin position="518"/>
        <end position="542"/>
    </location>
</feature>
<evidence type="ECO:0000313" key="3">
    <source>
        <dbReference type="Proteomes" id="UP001295423"/>
    </source>
</evidence>
<feature type="compositionally biased region" description="Basic and acidic residues" evidence="1">
    <location>
        <begin position="365"/>
        <end position="376"/>
    </location>
</feature>
<reference evidence="2" key="1">
    <citation type="submission" date="2023-08" db="EMBL/GenBank/DDBJ databases">
        <authorList>
            <person name="Audoor S."/>
            <person name="Bilcke G."/>
        </authorList>
    </citation>
    <scope>NUCLEOTIDE SEQUENCE</scope>
</reference>
<feature type="compositionally biased region" description="Low complexity" evidence="1">
    <location>
        <begin position="279"/>
        <end position="291"/>
    </location>
</feature>
<evidence type="ECO:0000256" key="1">
    <source>
        <dbReference type="SAM" id="MobiDB-lite"/>
    </source>
</evidence>
<feature type="compositionally biased region" description="Low complexity" evidence="1">
    <location>
        <begin position="506"/>
        <end position="517"/>
    </location>
</feature>
<proteinExistence type="predicted"/>
<feature type="compositionally biased region" description="Polar residues" evidence="1">
    <location>
        <begin position="544"/>
        <end position="557"/>
    </location>
</feature>
<dbReference type="AlphaFoldDB" id="A0AAD2PYC9"/>
<dbReference type="GO" id="GO:0019825">
    <property type="term" value="F:oxygen binding"/>
    <property type="evidence" value="ECO:0007669"/>
    <property type="project" value="InterPro"/>
</dbReference>
<feature type="region of interest" description="Disordered" evidence="1">
    <location>
        <begin position="219"/>
        <end position="325"/>
    </location>
</feature>
<feature type="compositionally biased region" description="Low complexity" evidence="1">
    <location>
        <begin position="469"/>
        <end position="481"/>
    </location>
</feature>
<dbReference type="Proteomes" id="UP001295423">
    <property type="component" value="Unassembled WGS sequence"/>
</dbReference>
<dbReference type="InterPro" id="IPR009050">
    <property type="entry name" value="Globin-like_sf"/>
</dbReference>
<dbReference type="EMBL" id="CAKOGP040002469">
    <property type="protein sequence ID" value="CAJ1970152.1"/>
    <property type="molecule type" value="Genomic_DNA"/>
</dbReference>
<feature type="region of interest" description="Disordered" evidence="1">
    <location>
        <begin position="145"/>
        <end position="201"/>
    </location>
</feature>
<dbReference type="PROSITE" id="PS50096">
    <property type="entry name" value="IQ"/>
    <property type="match status" value="1"/>
</dbReference>
<feature type="compositionally biased region" description="Basic residues" evidence="1">
    <location>
        <begin position="163"/>
        <end position="173"/>
    </location>
</feature>
<feature type="compositionally biased region" description="Low complexity" evidence="1">
    <location>
        <begin position="302"/>
        <end position="314"/>
    </location>
</feature>
<feature type="compositionally biased region" description="Low complexity" evidence="1">
    <location>
        <begin position="397"/>
        <end position="414"/>
    </location>
</feature>
<comment type="caution">
    <text evidence="2">The sequence shown here is derived from an EMBL/GenBank/DDBJ whole genome shotgun (WGS) entry which is preliminary data.</text>
</comment>
<accession>A0AAD2PYC9</accession>
<protein>
    <submittedName>
        <fullName evidence="2">Uncharacterized protein</fullName>
    </submittedName>
</protein>
<sequence length="582" mass="65795">MRLGGKEDVFAIMTTFCIHLQNDPQLAKFYGTYKLEDLRLLMIDFFNAALLKIFPRGFDLKQHVAITQYHQLSSGMGPEEFDLMIQAFRNALCDEPIPAEVVEDTVEYISTLRAFFEDEKMQTRAKKIADSMVQDEPEEVEVQIHNASHNHATPKIRSWSRGSKGRRTTRHQRTSNSPSHNSEDRGQVIAPSEPRIRRARRGSLQYRISSVIPIRRISVPKENDRDPGPLVRKKSLDKASLDRKNSASESSEESSFTDGHAKNIGGEPASSRRARSRSKQSNSSKSPNRNNTPESRKPPTGSFSFSQAQDAAAAERPIRRMPRRGSLQYRIRSAIPIKRLSVPKENDQAPIIKPKKNIVLDRKVSSLSTDSHDQVEKNSSSSSPKRIRSDSNDLTAQPQRQPEQQTEQQQQSEPSARRSMPRRGSLQYRIRSAIPIKRLSVPKENDQDPGPMVPKRPVLTKTADSKNPSVSSFMTSSVSSMKPRGASPHRRLFQMMRRMGNKDKTASGSSVNGYASSSDDDNNFVSNEELEQVEQEQFEEEYPSLNTKPMPVQQTTPAFEEHKTRNFGHGDRSTSWEKALVL</sequence>
<keyword evidence="3" id="KW-1185">Reference proteome</keyword>
<feature type="compositionally biased region" description="Basic and acidic residues" evidence="1">
    <location>
        <begin position="559"/>
        <end position="575"/>
    </location>
</feature>
<evidence type="ECO:0000313" key="2">
    <source>
        <dbReference type="EMBL" id="CAJ1970152.1"/>
    </source>
</evidence>
<dbReference type="InterPro" id="IPR012292">
    <property type="entry name" value="Globin/Proto"/>
</dbReference>
<name>A0AAD2PYC9_9STRA</name>
<dbReference type="GO" id="GO:0020037">
    <property type="term" value="F:heme binding"/>
    <property type="evidence" value="ECO:0007669"/>
    <property type="project" value="InterPro"/>
</dbReference>
<organism evidence="2 3">
    <name type="scientific">Cylindrotheca closterium</name>
    <dbReference type="NCBI Taxonomy" id="2856"/>
    <lineage>
        <taxon>Eukaryota</taxon>
        <taxon>Sar</taxon>
        <taxon>Stramenopiles</taxon>
        <taxon>Ochrophyta</taxon>
        <taxon>Bacillariophyta</taxon>
        <taxon>Bacillariophyceae</taxon>
        <taxon>Bacillariophycidae</taxon>
        <taxon>Bacillariales</taxon>
        <taxon>Bacillariaceae</taxon>
        <taxon>Cylindrotheca</taxon>
    </lineage>
</organism>
<dbReference type="Gene3D" id="1.10.490.10">
    <property type="entry name" value="Globins"/>
    <property type="match status" value="1"/>
</dbReference>
<feature type="compositionally biased region" description="Basic and acidic residues" evidence="1">
    <location>
        <begin position="234"/>
        <end position="246"/>
    </location>
</feature>
<gene>
    <name evidence="2" type="ORF">CYCCA115_LOCUS24175</name>
</gene>